<dbReference type="InterPro" id="IPR001854">
    <property type="entry name" value="Ribosomal_uL29"/>
</dbReference>
<evidence type="ECO:0000256" key="1">
    <source>
        <dbReference type="ARBA" id="ARBA00009254"/>
    </source>
</evidence>
<dbReference type="InterPro" id="IPR050063">
    <property type="entry name" value="Ribosomal_protein_uL29"/>
</dbReference>
<dbReference type="PANTHER" id="PTHR10916:SF0">
    <property type="entry name" value="LARGE RIBOSOMAL SUBUNIT PROTEIN UL29C"/>
    <property type="match status" value="1"/>
</dbReference>
<sequence length="68" mass="8069">MKSKDTMSAKDARDMTVEELRSKERELRKDLFNLRMQKSLGQAENPMRIRQTRRAVARCKTIISEKEK</sequence>
<organism evidence="7">
    <name type="scientific">uncultured delta proteobacterium Rifle_16ft_4_minimus_37851</name>
    <dbReference type="NCBI Taxonomy" id="1665181"/>
    <lineage>
        <taxon>Bacteria</taxon>
        <taxon>Deltaproteobacteria</taxon>
        <taxon>environmental samples</taxon>
    </lineage>
</organism>
<feature type="region of interest" description="Disordered" evidence="6">
    <location>
        <begin position="1"/>
        <end position="21"/>
    </location>
</feature>
<dbReference type="Gene3D" id="1.10.287.310">
    <property type="match status" value="1"/>
</dbReference>
<dbReference type="EMBL" id="KT007006">
    <property type="protein sequence ID" value="AKQ03006.1"/>
    <property type="molecule type" value="Genomic_DNA"/>
</dbReference>
<dbReference type="CDD" id="cd00427">
    <property type="entry name" value="Ribosomal_L29_HIP"/>
    <property type="match status" value="1"/>
</dbReference>
<dbReference type="PANTHER" id="PTHR10916">
    <property type="entry name" value="60S RIBOSOMAL PROTEIN L35/50S RIBOSOMAL PROTEIN L29"/>
    <property type="match status" value="1"/>
</dbReference>
<gene>
    <name evidence="5" type="primary">rpmC</name>
</gene>
<evidence type="ECO:0000256" key="6">
    <source>
        <dbReference type="SAM" id="MobiDB-lite"/>
    </source>
</evidence>
<evidence type="ECO:0000256" key="4">
    <source>
        <dbReference type="ARBA" id="ARBA00035204"/>
    </source>
</evidence>
<proteinExistence type="inferred from homology"/>
<evidence type="ECO:0000313" key="7">
    <source>
        <dbReference type="EMBL" id="AKQ03006.1"/>
    </source>
</evidence>
<keyword evidence="3 5" id="KW-0687">Ribonucleoprotein</keyword>
<dbReference type="HAMAP" id="MF_00374">
    <property type="entry name" value="Ribosomal_uL29"/>
    <property type="match status" value="1"/>
</dbReference>
<protein>
    <recommendedName>
        <fullName evidence="4 5">Large ribosomal subunit protein uL29</fullName>
    </recommendedName>
</protein>
<accession>A0A0H4T5M9</accession>
<name>A0A0H4T5M9_9DELT</name>
<dbReference type="InterPro" id="IPR036049">
    <property type="entry name" value="Ribosomal_uL29_sf"/>
</dbReference>
<evidence type="ECO:0000256" key="5">
    <source>
        <dbReference type="HAMAP-Rule" id="MF_00374"/>
    </source>
</evidence>
<dbReference type="FunFam" id="1.10.287.310:FF:000001">
    <property type="entry name" value="50S ribosomal protein L29"/>
    <property type="match status" value="1"/>
</dbReference>
<dbReference type="Pfam" id="PF00831">
    <property type="entry name" value="Ribosomal_L29"/>
    <property type="match status" value="1"/>
</dbReference>
<reference evidence="7" key="1">
    <citation type="journal article" date="2015" name="ISME J.">
        <title>Aquifer environment selects for microbial species cohorts in sediment and groundwater.</title>
        <authorList>
            <person name="Hug L.A."/>
            <person name="Thomas B.C."/>
            <person name="Brown C.T."/>
            <person name="Frischkorn K.R."/>
            <person name="Williams K.H."/>
            <person name="Tringe S.G."/>
            <person name="Banfield J.F."/>
        </authorList>
    </citation>
    <scope>NUCLEOTIDE SEQUENCE</scope>
</reference>
<dbReference type="NCBIfam" id="TIGR00012">
    <property type="entry name" value="L29"/>
    <property type="match status" value="1"/>
</dbReference>
<comment type="similarity">
    <text evidence="1 5">Belongs to the universal ribosomal protein uL29 family.</text>
</comment>
<dbReference type="SUPFAM" id="SSF46561">
    <property type="entry name" value="Ribosomal protein L29 (L29p)"/>
    <property type="match status" value="1"/>
</dbReference>
<keyword evidence="2 5" id="KW-0689">Ribosomal protein</keyword>
<dbReference type="AlphaFoldDB" id="A0A0H4T5M9"/>
<dbReference type="GO" id="GO:0006412">
    <property type="term" value="P:translation"/>
    <property type="evidence" value="ECO:0007669"/>
    <property type="project" value="UniProtKB-UniRule"/>
</dbReference>
<evidence type="ECO:0000256" key="3">
    <source>
        <dbReference type="ARBA" id="ARBA00023274"/>
    </source>
</evidence>
<evidence type="ECO:0000256" key="2">
    <source>
        <dbReference type="ARBA" id="ARBA00022980"/>
    </source>
</evidence>
<dbReference type="GO" id="GO:0022625">
    <property type="term" value="C:cytosolic large ribosomal subunit"/>
    <property type="evidence" value="ECO:0007669"/>
    <property type="project" value="TreeGrafter"/>
</dbReference>
<dbReference type="GO" id="GO:0003735">
    <property type="term" value="F:structural constituent of ribosome"/>
    <property type="evidence" value="ECO:0007669"/>
    <property type="project" value="InterPro"/>
</dbReference>